<dbReference type="InterPro" id="IPR005467">
    <property type="entry name" value="His_kinase_dom"/>
</dbReference>
<dbReference type="CDD" id="cd00075">
    <property type="entry name" value="HATPase"/>
    <property type="match status" value="1"/>
</dbReference>
<evidence type="ECO:0000256" key="5">
    <source>
        <dbReference type="ARBA" id="ARBA00023163"/>
    </source>
</evidence>
<dbReference type="InterPro" id="IPR018060">
    <property type="entry name" value="HTH_AraC"/>
</dbReference>
<sequence length="469" mass="53592">MESKSRFYANLSHELRTPLMLILNPLERLLSAQDFSPSNRKLVETIHQAGLSLEKIIRQILDIEKLDSGLIQAQYEAVNASSYFKQLLGQFDSLIDANKIQCQWEVQIPEDEYWMMDKEKIRQILHNLLSNALKFVDKEVKVQVGEEGNEYLIRVQDDGPGISSEEPSKIFDRYYQLDQNLKGLGLGLGICKELVEILGGEMGLVSRAGYGSVFRVKIPYERIQKPSVLQADIHTARILIVEDNVRVREYLEEILGEQYRVYSVPNVVEATTFLTEVDLVITDLMMQGEDGLALVQKIKSNPETQSIPVVMLTARGEDEIKLTALRIGVDDYLVMPFKEEELKVRINNLLFNYNQRQKLAQEPSADQSWLKEFEMYVSEHYADSTLSVPVLCDRFSMSESTLLRNLKRLTGLSPQQYILEVRLKKAYALLESQAYVSVQQVAVKCGYKDAKSFSRAFKLRYGILPSALL</sequence>
<keyword evidence="11" id="KW-1185">Reference proteome</keyword>
<dbReference type="Pfam" id="PF02518">
    <property type="entry name" value="HATPase_c"/>
    <property type="match status" value="1"/>
</dbReference>
<dbReference type="SMART" id="SM00388">
    <property type="entry name" value="HisKA"/>
    <property type="match status" value="1"/>
</dbReference>
<dbReference type="SMART" id="SM00448">
    <property type="entry name" value="REC"/>
    <property type="match status" value="1"/>
</dbReference>
<dbReference type="InterPro" id="IPR036890">
    <property type="entry name" value="HATPase_C_sf"/>
</dbReference>
<dbReference type="SMART" id="SM00387">
    <property type="entry name" value="HATPase_c"/>
    <property type="match status" value="1"/>
</dbReference>
<dbReference type="SMART" id="SM00342">
    <property type="entry name" value="HTH_ARAC"/>
    <property type="match status" value="1"/>
</dbReference>
<feature type="domain" description="Histidine kinase" evidence="8">
    <location>
        <begin position="10"/>
        <end position="222"/>
    </location>
</feature>
<dbReference type="PRINTS" id="PR00344">
    <property type="entry name" value="BCTRLSENSOR"/>
</dbReference>
<dbReference type="InterPro" id="IPR036097">
    <property type="entry name" value="HisK_dim/P_sf"/>
</dbReference>
<dbReference type="STRING" id="649349.Lbys_0730"/>
<dbReference type="SUPFAM" id="SSF52172">
    <property type="entry name" value="CheY-like"/>
    <property type="match status" value="1"/>
</dbReference>
<evidence type="ECO:0000256" key="2">
    <source>
        <dbReference type="ARBA" id="ARBA00012438"/>
    </source>
</evidence>
<dbReference type="Gene3D" id="3.40.50.2300">
    <property type="match status" value="1"/>
</dbReference>
<evidence type="ECO:0000313" key="11">
    <source>
        <dbReference type="Proteomes" id="UP000007435"/>
    </source>
</evidence>
<evidence type="ECO:0000313" key="10">
    <source>
        <dbReference type="EMBL" id="ADQ16490.1"/>
    </source>
</evidence>
<dbReference type="eggNOG" id="COG0745">
    <property type="taxonomic scope" value="Bacteria"/>
</dbReference>
<keyword evidence="5" id="KW-0804">Transcription</keyword>
<dbReference type="Pfam" id="PF00512">
    <property type="entry name" value="HisKA"/>
    <property type="match status" value="1"/>
</dbReference>
<organism evidence="10 11">
    <name type="scientific">Leadbetterella byssophila (strain DSM 17132 / JCM 16389 / KACC 11308 / NBRC 106382 / 4M15)</name>
    <dbReference type="NCBI Taxonomy" id="649349"/>
    <lineage>
        <taxon>Bacteria</taxon>
        <taxon>Pseudomonadati</taxon>
        <taxon>Bacteroidota</taxon>
        <taxon>Cytophagia</taxon>
        <taxon>Cytophagales</taxon>
        <taxon>Leadbetterellaceae</taxon>
        <taxon>Leadbetterella</taxon>
    </lineage>
</organism>
<evidence type="ECO:0000259" key="8">
    <source>
        <dbReference type="PROSITE" id="PS50109"/>
    </source>
</evidence>
<dbReference type="PROSITE" id="PS50110">
    <property type="entry name" value="RESPONSE_REGULATORY"/>
    <property type="match status" value="1"/>
</dbReference>
<dbReference type="EMBL" id="CP002305">
    <property type="protein sequence ID" value="ADQ16490.1"/>
    <property type="molecule type" value="Genomic_DNA"/>
</dbReference>
<dbReference type="HOGENOM" id="CLU_000445_28_7_10"/>
<dbReference type="RefSeq" id="WP_013407542.1">
    <property type="nucleotide sequence ID" value="NC_014655.1"/>
</dbReference>
<dbReference type="SUPFAM" id="SSF46689">
    <property type="entry name" value="Homeodomain-like"/>
    <property type="match status" value="1"/>
</dbReference>
<dbReference type="Gene3D" id="3.30.565.10">
    <property type="entry name" value="Histidine kinase-like ATPase, C-terminal domain"/>
    <property type="match status" value="1"/>
</dbReference>
<reference key="1">
    <citation type="submission" date="2010-11" db="EMBL/GenBank/DDBJ databases">
        <title>The complete genome of Leadbetterella byssophila DSM 17132.</title>
        <authorList>
            <consortium name="US DOE Joint Genome Institute (JGI-PGF)"/>
            <person name="Lucas S."/>
            <person name="Copeland A."/>
            <person name="Lapidus A."/>
            <person name="Glavina del Rio T."/>
            <person name="Dalin E."/>
            <person name="Tice H."/>
            <person name="Bruce D."/>
            <person name="Goodwin L."/>
            <person name="Pitluck S."/>
            <person name="Kyrpides N."/>
            <person name="Mavromatis K."/>
            <person name="Ivanova N."/>
            <person name="Teshima H."/>
            <person name="Brettin T."/>
            <person name="Detter J.C."/>
            <person name="Han C."/>
            <person name="Tapia R."/>
            <person name="Land M."/>
            <person name="Hauser L."/>
            <person name="Markowitz V."/>
            <person name="Cheng J.-F."/>
            <person name="Hugenholtz P."/>
            <person name="Woyke T."/>
            <person name="Wu D."/>
            <person name="Tindall B."/>
            <person name="Pomrenke H.G."/>
            <person name="Brambilla E."/>
            <person name="Klenk H.-P."/>
            <person name="Eisen J.A."/>
        </authorList>
    </citation>
    <scope>NUCLEOTIDE SEQUENCE [LARGE SCALE GENOMIC DNA]</scope>
    <source>
        <strain>DSM 17132</strain>
    </source>
</reference>
<dbReference type="Proteomes" id="UP000007435">
    <property type="component" value="Chromosome"/>
</dbReference>
<dbReference type="AlphaFoldDB" id="E4RQ07"/>
<dbReference type="InterPro" id="IPR001789">
    <property type="entry name" value="Sig_transdc_resp-reg_receiver"/>
</dbReference>
<dbReference type="Pfam" id="PF00072">
    <property type="entry name" value="Response_reg"/>
    <property type="match status" value="1"/>
</dbReference>
<evidence type="ECO:0000259" key="9">
    <source>
        <dbReference type="PROSITE" id="PS50110"/>
    </source>
</evidence>
<comment type="catalytic activity">
    <reaction evidence="1">
        <text>ATP + protein L-histidine = ADP + protein N-phospho-L-histidine.</text>
        <dbReference type="EC" id="2.7.13.3"/>
    </reaction>
</comment>
<name>E4RQ07_LEAB4</name>
<dbReference type="Gene3D" id="1.10.10.60">
    <property type="entry name" value="Homeodomain-like"/>
    <property type="match status" value="1"/>
</dbReference>
<evidence type="ECO:0000256" key="1">
    <source>
        <dbReference type="ARBA" id="ARBA00000085"/>
    </source>
</evidence>
<dbReference type="GO" id="GO:0003700">
    <property type="term" value="F:DNA-binding transcription factor activity"/>
    <property type="evidence" value="ECO:0007669"/>
    <property type="project" value="InterPro"/>
</dbReference>
<dbReference type="KEGG" id="lby:Lbys_0730"/>
<dbReference type="OrthoDB" id="9797097at2"/>
<dbReference type="GO" id="GO:0000155">
    <property type="term" value="F:phosphorelay sensor kinase activity"/>
    <property type="evidence" value="ECO:0007669"/>
    <property type="project" value="InterPro"/>
</dbReference>
<dbReference type="eggNOG" id="COG2205">
    <property type="taxonomic scope" value="Bacteria"/>
</dbReference>
<dbReference type="PANTHER" id="PTHR43547:SF2">
    <property type="entry name" value="HYBRID SIGNAL TRANSDUCTION HISTIDINE KINASE C"/>
    <property type="match status" value="1"/>
</dbReference>
<dbReference type="InterPro" id="IPR004358">
    <property type="entry name" value="Sig_transdc_His_kin-like_C"/>
</dbReference>
<evidence type="ECO:0000256" key="6">
    <source>
        <dbReference type="PROSITE-ProRule" id="PRU00169"/>
    </source>
</evidence>
<feature type="modified residue" description="4-aspartylphosphate" evidence="6">
    <location>
        <position position="283"/>
    </location>
</feature>
<dbReference type="GO" id="GO:0043565">
    <property type="term" value="F:sequence-specific DNA binding"/>
    <property type="evidence" value="ECO:0007669"/>
    <property type="project" value="InterPro"/>
</dbReference>
<dbReference type="InterPro" id="IPR011006">
    <property type="entry name" value="CheY-like_superfamily"/>
</dbReference>
<dbReference type="SUPFAM" id="SSF47384">
    <property type="entry name" value="Homodimeric domain of signal transducing histidine kinase"/>
    <property type="match status" value="1"/>
</dbReference>
<dbReference type="InterPro" id="IPR009057">
    <property type="entry name" value="Homeodomain-like_sf"/>
</dbReference>
<keyword evidence="4" id="KW-0805">Transcription regulation</keyword>
<feature type="domain" description="Response regulatory" evidence="9">
    <location>
        <begin position="237"/>
        <end position="350"/>
    </location>
</feature>
<evidence type="ECO:0000259" key="7">
    <source>
        <dbReference type="PROSITE" id="PS01124"/>
    </source>
</evidence>
<dbReference type="EC" id="2.7.13.3" evidence="2"/>
<dbReference type="PANTHER" id="PTHR43547">
    <property type="entry name" value="TWO-COMPONENT HISTIDINE KINASE"/>
    <property type="match status" value="1"/>
</dbReference>
<proteinExistence type="predicted"/>
<evidence type="ECO:0000256" key="3">
    <source>
        <dbReference type="ARBA" id="ARBA00022553"/>
    </source>
</evidence>
<gene>
    <name evidence="10" type="ordered locus">Lbys_0730</name>
</gene>
<keyword evidence="10" id="KW-0418">Kinase</keyword>
<protein>
    <recommendedName>
        <fullName evidence="2">histidine kinase</fullName>
        <ecNumber evidence="2">2.7.13.3</ecNumber>
    </recommendedName>
</protein>
<dbReference type="Pfam" id="PF12833">
    <property type="entry name" value="HTH_18"/>
    <property type="match status" value="1"/>
</dbReference>
<evidence type="ECO:0000256" key="4">
    <source>
        <dbReference type="ARBA" id="ARBA00023015"/>
    </source>
</evidence>
<dbReference type="InterPro" id="IPR003594">
    <property type="entry name" value="HATPase_dom"/>
</dbReference>
<feature type="domain" description="HTH araC/xylS-type" evidence="7">
    <location>
        <begin position="371"/>
        <end position="469"/>
    </location>
</feature>
<reference evidence="10 11" key="2">
    <citation type="journal article" date="2011" name="Stand. Genomic Sci.">
        <title>Complete genome sequence of Leadbetterella byssophila type strain (4M15).</title>
        <authorList>
            <person name="Abt B."/>
            <person name="Teshima H."/>
            <person name="Lucas S."/>
            <person name="Lapidus A."/>
            <person name="Del Rio T.G."/>
            <person name="Nolan M."/>
            <person name="Tice H."/>
            <person name="Cheng J.F."/>
            <person name="Pitluck S."/>
            <person name="Liolios K."/>
            <person name="Pagani I."/>
            <person name="Ivanova N."/>
            <person name="Mavromatis K."/>
            <person name="Pati A."/>
            <person name="Tapia R."/>
            <person name="Han C."/>
            <person name="Goodwin L."/>
            <person name="Chen A."/>
            <person name="Palaniappan K."/>
            <person name="Land M."/>
            <person name="Hauser L."/>
            <person name="Chang Y.J."/>
            <person name="Jeffries C.D."/>
            <person name="Rohde M."/>
            <person name="Goker M."/>
            <person name="Tindall B.J."/>
            <person name="Detter J.C."/>
            <person name="Woyke T."/>
            <person name="Bristow J."/>
            <person name="Eisen J.A."/>
            <person name="Markowitz V."/>
            <person name="Hugenholtz P."/>
            <person name="Klenk H.P."/>
            <person name="Kyrpides N.C."/>
        </authorList>
    </citation>
    <scope>NUCLEOTIDE SEQUENCE [LARGE SCALE GENOMIC DNA]</scope>
    <source>
        <strain evidence="11">DSM 17132 / JCM 16389 / KACC 11308 / NBRC 106382 / 4M15</strain>
    </source>
</reference>
<accession>E4RQ07</accession>
<dbReference type="SUPFAM" id="SSF55874">
    <property type="entry name" value="ATPase domain of HSP90 chaperone/DNA topoisomerase II/histidine kinase"/>
    <property type="match status" value="1"/>
</dbReference>
<dbReference type="PROSITE" id="PS50109">
    <property type="entry name" value="HIS_KIN"/>
    <property type="match status" value="1"/>
</dbReference>
<keyword evidence="10" id="KW-0808">Transferase</keyword>
<keyword evidence="3 6" id="KW-0597">Phosphoprotein</keyword>
<dbReference type="PROSITE" id="PS01124">
    <property type="entry name" value="HTH_ARAC_FAMILY_2"/>
    <property type="match status" value="1"/>
</dbReference>
<dbReference type="eggNOG" id="COG2207">
    <property type="taxonomic scope" value="Bacteria"/>
</dbReference>
<dbReference type="CDD" id="cd00082">
    <property type="entry name" value="HisKA"/>
    <property type="match status" value="1"/>
</dbReference>
<dbReference type="InterPro" id="IPR003661">
    <property type="entry name" value="HisK_dim/P_dom"/>
</dbReference>
<dbReference type="Gene3D" id="1.10.287.130">
    <property type="match status" value="1"/>
</dbReference>